<dbReference type="EnsemblPlants" id="Pp3c17_24020V3.3">
    <property type="protein sequence ID" value="Pp3c17_24020V3.3"/>
    <property type="gene ID" value="Pp3c17_24020"/>
</dbReference>
<dbReference type="InterPro" id="IPR027417">
    <property type="entry name" value="P-loop_NTPase"/>
</dbReference>
<dbReference type="GO" id="GO:0030170">
    <property type="term" value="F:pyridoxal phosphate binding"/>
    <property type="evidence" value="ECO:0007669"/>
    <property type="project" value="InterPro"/>
</dbReference>
<dbReference type="InterPro" id="IPR005814">
    <property type="entry name" value="Aminotrans_3"/>
</dbReference>
<dbReference type="OrthoDB" id="425114at2759"/>
<dbReference type="CDD" id="cd03109">
    <property type="entry name" value="DTBS"/>
    <property type="match status" value="1"/>
</dbReference>
<evidence type="ECO:0000313" key="3">
    <source>
        <dbReference type="EnsemblPlants" id="Pp3c17_24020V3.3"/>
    </source>
</evidence>
<dbReference type="GeneID" id="112294585"/>
<dbReference type="InterPro" id="IPR015424">
    <property type="entry name" value="PyrdxlP-dep_Trfase"/>
</dbReference>
<dbReference type="Pfam" id="PF13500">
    <property type="entry name" value="AAA_26"/>
    <property type="match status" value="1"/>
</dbReference>
<dbReference type="GO" id="GO:0005739">
    <property type="term" value="C:mitochondrion"/>
    <property type="evidence" value="ECO:0000318"/>
    <property type="project" value="GO_Central"/>
</dbReference>
<evidence type="ECO:0000256" key="1">
    <source>
        <dbReference type="ARBA" id="ARBA00022576"/>
    </source>
</evidence>
<dbReference type="Pfam" id="PF00202">
    <property type="entry name" value="Aminotran_3"/>
    <property type="match status" value="1"/>
</dbReference>
<dbReference type="FunFam" id="3.40.640.10:FF:000275">
    <property type="entry name" value="Bifunctional dethiobiotin synthetase/7,8-diamino-pelargonic acid aminotransferase, mitochondrial"/>
    <property type="match status" value="1"/>
</dbReference>
<dbReference type="GO" id="GO:0004141">
    <property type="term" value="F:dethiobiotin synthase activity"/>
    <property type="evidence" value="ECO:0000318"/>
    <property type="project" value="GO_Central"/>
</dbReference>
<dbReference type="PANTHER" id="PTHR42684:SF3">
    <property type="entry name" value="ADENOSYLMETHIONINE-8-AMINO-7-OXONONANOATE AMINOTRANSFERASE"/>
    <property type="match status" value="1"/>
</dbReference>
<dbReference type="SUPFAM" id="SSF53383">
    <property type="entry name" value="PLP-dependent transferases"/>
    <property type="match status" value="1"/>
</dbReference>
<proteinExistence type="predicted"/>
<reference evidence="3 4" key="1">
    <citation type="journal article" date="2008" name="Science">
        <title>The Physcomitrella genome reveals evolutionary insights into the conquest of land by plants.</title>
        <authorList>
            <person name="Rensing S."/>
            <person name="Lang D."/>
            <person name="Zimmer A."/>
            <person name="Terry A."/>
            <person name="Salamov A."/>
            <person name="Shapiro H."/>
            <person name="Nishiyama T."/>
            <person name="Perroud P.-F."/>
            <person name="Lindquist E."/>
            <person name="Kamisugi Y."/>
            <person name="Tanahashi T."/>
            <person name="Sakakibara K."/>
            <person name="Fujita T."/>
            <person name="Oishi K."/>
            <person name="Shin-I T."/>
            <person name="Kuroki Y."/>
            <person name="Toyoda A."/>
            <person name="Suzuki Y."/>
            <person name="Hashimoto A."/>
            <person name="Yamaguchi K."/>
            <person name="Sugano A."/>
            <person name="Kohara Y."/>
            <person name="Fujiyama A."/>
            <person name="Anterola A."/>
            <person name="Aoki S."/>
            <person name="Ashton N."/>
            <person name="Barbazuk W.B."/>
            <person name="Barker E."/>
            <person name="Bennetzen J."/>
            <person name="Bezanilla M."/>
            <person name="Blankenship R."/>
            <person name="Cho S.H."/>
            <person name="Dutcher S."/>
            <person name="Estelle M."/>
            <person name="Fawcett J.A."/>
            <person name="Gundlach H."/>
            <person name="Hanada K."/>
            <person name="Heyl A."/>
            <person name="Hicks K.A."/>
            <person name="Hugh J."/>
            <person name="Lohr M."/>
            <person name="Mayer K."/>
            <person name="Melkozernov A."/>
            <person name="Murata T."/>
            <person name="Nelson D."/>
            <person name="Pils B."/>
            <person name="Prigge M."/>
            <person name="Reiss B."/>
            <person name="Renner T."/>
            <person name="Rombauts S."/>
            <person name="Rushton P."/>
            <person name="Sanderfoot A."/>
            <person name="Schween G."/>
            <person name="Shiu S.-H."/>
            <person name="Stueber K."/>
            <person name="Theodoulou F.L."/>
            <person name="Tu H."/>
            <person name="Van de Peer Y."/>
            <person name="Verrier P.J."/>
            <person name="Waters E."/>
            <person name="Wood A."/>
            <person name="Yang L."/>
            <person name="Cove D."/>
            <person name="Cuming A."/>
            <person name="Hasebe M."/>
            <person name="Lucas S."/>
            <person name="Mishler D.B."/>
            <person name="Reski R."/>
            <person name="Grigoriev I."/>
            <person name="Quatrano R.S."/>
            <person name="Boore J.L."/>
        </authorList>
    </citation>
    <scope>NUCLEOTIDE SEQUENCE [LARGE SCALE GENOMIC DNA]</scope>
    <source>
        <strain evidence="3 4">cv. Gransden 2004</strain>
    </source>
</reference>
<dbReference type="GO" id="GO:0004015">
    <property type="term" value="F:adenosylmethionine-8-amino-7-oxononanoate transaminase activity"/>
    <property type="evidence" value="ECO:0000318"/>
    <property type="project" value="GO_Central"/>
</dbReference>
<dbReference type="KEGG" id="ppp:112294585"/>
<protein>
    <submittedName>
        <fullName evidence="3">Uncharacterized protein</fullName>
    </submittedName>
</protein>
<dbReference type="GO" id="GO:0005759">
    <property type="term" value="C:mitochondrial matrix"/>
    <property type="evidence" value="ECO:0007669"/>
    <property type="project" value="EnsemblPlants"/>
</dbReference>
<dbReference type="AlphaFoldDB" id="A0A7I4B9N1"/>
<dbReference type="Gene3D" id="3.40.50.300">
    <property type="entry name" value="P-loop containing nucleotide triphosphate hydrolases"/>
    <property type="match status" value="1"/>
</dbReference>
<dbReference type="FunCoup" id="A0A7I4B9N1">
    <property type="interactions" value="965"/>
</dbReference>
<reference evidence="3 4" key="2">
    <citation type="journal article" date="2018" name="Plant J.">
        <title>The Physcomitrella patens chromosome-scale assembly reveals moss genome structure and evolution.</title>
        <authorList>
            <person name="Lang D."/>
            <person name="Ullrich K.K."/>
            <person name="Murat F."/>
            <person name="Fuchs J."/>
            <person name="Jenkins J."/>
            <person name="Haas F.B."/>
            <person name="Piednoel M."/>
            <person name="Gundlach H."/>
            <person name="Van Bel M."/>
            <person name="Meyberg R."/>
            <person name="Vives C."/>
            <person name="Morata J."/>
            <person name="Symeonidi A."/>
            <person name="Hiss M."/>
            <person name="Muchero W."/>
            <person name="Kamisugi Y."/>
            <person name="Saleh O."/>
            <person name="Blanc G."/>
            <person name="Decker E.L."/>
            <person name="van Gessel N."/>
            <person name="Grimwood J."/>
            <person name="Hayes R.D."/>
            <person name="Graham S.W."/>
            <person name="Gunter L.E."/>
            <person name="McDaniel S.F."/>
            <person name="Hoernstein S.N.W."/>
            <person name="Larsson A."/>
            <person name="Li F.W."/>
            <person name="Perroud P.F."/>
            <person name="Phillips J."/>
            <person name="Ranjan P."/>
            <person name="Rokshar D.S."/>
            <person name="Rothfels C.J."/>
            <person name="Schneider L."/>
            <person name="Shu S."/>
            <person name="Stevenson D.W."/>
            <person name="Thummler F."/>
            <person name="Tillich M."/>
            <person name="Villarreal Aguilar J.C."/>
            <person name="Widiez T."/>
            <person name="Wong G.K."/>
            <person name="Wymore A."/>
            <person name="Zhang Y."/>
            <person name="Zimmer A.D."/>
            <person name="Quatrano R.S."/>
            <person name="Mayer K.F.X."/>
            <person name="Goodstein D."/>
            <person name="Casacuberta J.M."/>
            <person name="Vandepoele K."/>
            <person name="Reski R."/>
            <person name="Cuming A.C."/>
            <person name="Tuskan G.A."/>
            <person name="Maumus F."/>
            <person name="Salse J."/>
            <person name="Schmutz J."/>
            <person name="Rensing S.A."/>
        </authorList>
    </citation>
    <scope>NUCLEOTIDE SEQUENCE [LARGE SCALE GENOMIC DNA]</scope>
    <source>
        <strain evidence="3 4">cv. Gransden 2004</strain>
    </source>
</reference>
<dbReference type="GO" id="GO:0009102">
    <property type="term" value="P:biotin biosynthetic process"/>
    <property type="evidence" value="ECO:0000318"/>
    <property type="project" value="GO_Central"/>
</dbReference>
<dbReference type="EMBL" id="ABEU02000017">
    <property type="status" value="NOT_ANNOTATED_CDS"/>
    <property type="molecule type" value="Genomic_DNA"/>
</dbReference>
<keyword evidence="4" id="KW-1185">Reference proteome</keyword>
<dbReference type="FunFam" id="3.90.1150.10:FF:000080">
    <property type="entry name" value="Bifunctional dethiobiotin synthetase/adenosylmethionine-8-amino-7-oxononanoate aminotransferase"/>
    <property type="match status" value="1"/>
</dbReference>
<accession>A0A7I4B9N1</accession>
<gene>
    <name evidence="3" type="primary">LOC112294585</name>
</gene>
<sequence>MHLLLLLPLRRRCTNPIAPRIAHQSRFLVSTAGACSPLPRHLLSGIWGRCLSSHPSPIEDADEARCVAENVADALDVSYPTYMVWGSNTGVGKTLVSAGLCSAILRLSKCQGNSGAKDLLYLKPVQTGFPSDSDARYVYQEVSRVGRLHPEAISEGLFLCNHTLQVSPAVQISARAGASVPVQPQSAWNAGGLSSSLNGTGMKDFCSYESQLLQGVKSRNIPADGDVYGRAQLRNTLSRFTCKTMWAWYEPISPHLAAAREGSTVPDTMVVEAIQRSLQALSSSRKTSGHREDAGDCAEKWAILETAGGVASPGPSGSLQCDMYRSLRFSGLLVGDGRLGGISTTIAAYESLRSRGYDIPAIVIVDSGLSNEEPVLQYLRHKIPVVVLPPLPEDPNKRLEEWFRLAEGTFLELMNVLENSHSKRLRRLEEMPKMAGEILWWPFTQHDLVAQDSITLIDSRSGENFSVYKSGTPSTGKTIATQFDACASWWTQGPDSILQPEIAREVAYTAGRYGHVMFPENVHEPALRCAEILLAGAGRGWAERVFFSDNGSTAIEVAIKMAFRKYIVDHGLSDPSTIERRGGQLKVVALKGSYHGDTLGAMEAQAPSAYTGFKQQPWHVGRGFFLEPPTVFQRQGRWHLQLPRVFHDSDSSDSASSGWKSRDEIFDICRDSTPLANLYIRSINQQLAAAVREENNVPAALIIEPVMHGAGGMDMIDPLYQRMLVRECRRRGIPTIFDEVLSGCWRFGVESAVDLLGCSPDIACYSKLLSGGLVPLAATLATQAVFEAFRGISKLDALLHGHSYTAHAVGCASAVVSLQYFSDPSKNSNLLPGGRRLRELWKPELVSLISSHQSVERVVSVGTIFALELRANAAESGYASMLSKELVENLRQEGIYTRPLGNVVYLMCGPLTQPKTCTTMLEKLLALLG</sequence>
<evidence type="ECO:0000313" key="4">
    <source>
        <dbReference type="Proteomes" id="UP000006727"/>
    </source>
</evidence>
<dbReference type="PANTHER" id="PTHR42684">
    <property type="entry name" value="ADENOSYLMETHIONINE-8-AMINO-7-OXONONANOATE AMINOTRANSFERASE"/>
    <property type="match status" value="1"/>
</dbReference>
<keyword evidence="2" id="KW-0808">Transferase</keyword>
<name>A0A7I4B9N1_PHYPA</name>
<dbReference type="Gene3D" id="3.40.640.10">
    <property type="entry name" value="Type I PLP-dependent aspartate aminotransferase-like (Major domain)"/>
    <property type="match status" value="1"/>
</dbReference>
<evidence type="ECO:0000256" key="2">
    <source>
        <dbReference type="ARBA" id="ARBA00022679"/>
    </source>
</evidence>
<dbReference type="RefSeq" id="XP_024400977.1">
    <property type="nucleotide sequence ID" value="XM_024545209.2"/>
</dbReference>
<dbReference type="GO" id="GO:0042803">
    <property type="term" value="F:protein homodimerization activity"/>
    <property type="evidence" value="ECO:0007669"/>
    <property type="project" value="EnsemblPlants"/>
</dbReference>
<dbReference type="Proteomes" id="UP000006727">
    <property type="component" value="Chromosome 17"/>
</dbReference>
<reference evidence="3" key="3">
    <citation type="submission" date="2020-12" db="UniProtKB">
        <authorList>
            <consortium name="EnsemblPlants"/>
        </authorList>
    </citation>
    <scope>IDENTIFICATION</scope>
</reference>
<organism evidence="3 4">
    <name type="scientific">Physcomitrium patens</name>
    <name type="common">Spreading-leaved earth moss</name>
    <name type="synonym">Physcomitrella patens</name>
    <dbReference type="NCBI Taxonomy" id="3218"/>
    <lineage>
        <taxon>Eukaryota</taxon>
        <taxon>Viridiplantae</taxon>
        <taxon>Streptophyta</taxon>
        <taxon>Embryophyta</taxon>
        <taxon>Bryophyta</taxon>
        <taxon>Bryophytina</taxon>
        <taxon>Bryopsida</taxon>
        <taxon>Funariidae</taxon>
        <taxon>Funariales</taxon>
        <taxon>Funariaceae</taxon>
        <taxon>Physcomitrium</taxon>
    </lineage>
</organism>
<keyword evidence="1" id="KW-0032">Aminotransferase</keyword>
<dbReference type="InterPro" id="IPR015421">
    <property type="entry name" value="PyrdxlP-dep_Trfase_major"/>
</dbReference>
<dbReference type="SUPFAM" id="SSF52540">
    <property type="entry name" value="P-loop containing nucleoside triphosphate hydrolases"/>
    <property type="match status" value="2"/>
</dbReference>
<dbReference type="InParanoid" id="A0A7I4B9N1"/>
<dbReference type="Gramene" id="Pp3c17_24020V3.3">
    <property type="protein sequence ID" value="Pp3c17_24020V3.3"/>
    <property type="gene ID" value="Pp3c17_24020"/>
</dbReference>